<evidence type="ECO:0000313" key="1">
    <source>
        <dbReference type="Proteomes" id="UP000036681"/>
    </source>
</evidence>
<proteinExistence type="predicted"/>
<protein>
    <submittedName>
        <fullName evidence="2">Uncharacterized protein</fullName>
    </submittedName>
</protein>
<dbReference type="AlphaFoldDB" id="A0A9J2P5I8"/>
<name>A0A9J2P5I8_ASCLU</name>
<dbReference type="Proteomes" id="UP000036681">
    <property type="component" value="Unplaced"/>
</dbReference>
<sequence length="53" mass="6379">MRTKRNNSKTTTIFAEEFAIFATFTRNYSFSFSFPILDLLKCILRFLYSMRHC</sequence>
<evidence type="ECO:0000313" key="2">
    <source>
        <dbReference type="WBParaSite" id="ALUE_0000507701-mRNA-1"/>
    </source>
</evidence>
<keyword evidence="1" id="KW-1185">Reference proteome</keyword>
<accession>A0A9J2P5I8</accession>
<reference evidence="2" key="1">
    <citation type="submission" date="2023-03" db="UniProtKB">
        <authorList>
            <consortium name="WormBaseParasite"/>
        </authorList>
    </citation>
    <scope>IDENTIFICATION</scope>
</reference>
<organism evidence="1 2">
    <name type="scientific">Ascaris lumbricoides</name>
    <name type="common">Giant roundworm</name>
    <dbReference type="NCBI Taxonomy" id="6252"/>
    <lineage>
        <taxon>Eukaryota</taxon>
        <taxon>Metazoa</taxon>
        <taxon>Ecdysozoa</taxon>
        <taxon>Nematoda</taxon>
        <taxon>Chromadorea</taxon>
        <taxon>Rhabditida</taxon>
        <taxon>Spirurina</taxon>
        <taxon>Ascaridomorpha</taxon>
        <taxon>Ascaridoidea</taxon>
        <taxon>Ascarididae</taxon>
        <taxon>Ascaris</taxon>
    </lineage>
</organism>
<dbReference type="WBParaSite" id="ALUE_0000507701-mRNA-1">
    <property type="protein sequence ID" value="ALUE_0000507701-mRNA-1"/>
    <property type="gene ID" value="ALUE_0000507701"/>
</dbReference>